<dbReference type="EMBL" id="LK933238">
    <property type="protein sequence ID" value="CDT53340.1"/>
    <property type="molecule type" value="Genomic_DNA"/>
</dbReference>
<gene>
    <name evidence="8" type="primary">spaF</name>
    <name evidence="7" type="synonym">srtF</name>
    <name evidence="8" type="ORF">BN1095_550022</name>
    <name evidence="6" type="ORF">BN1096_190009</name>
    <name evidence="7" type="ORF">BN1097_170009</name>
    <name evidence="9" type="ORF">SAMEA1402366_03570</name>
</gene>
<dbReference type="InterPro" id="IPR022501">
    <property type="entry name" value="ABC_Gallidermin_ATP-bd"/>
</dbReference>
<dbReference type="SUPFAM" id="SSF52540">
    <property type="entry name" value="P-loop containing nucleoside triphosphate hydrolases"/>
    <property type="match status" value="1"/>
</dbReference>
<reference evidence="8" key="1">
    <citation type="submission" date="2014-07" db="EMBL/GenBank/DDBJ databases">
        <authorList>
            <person name="Monot Marc"/>
        </authorList>
    </citation>
    <scope>NUCLEOTIDE SEQUENCE</scope>
    <source>
        <strain evidence="8">7032989</strain>
        <strain evidence="7">7032994</strain>
    </source>
</reference>
<dbReference type="NCBIfam" id="TIGR03740">
    <property type="entry name" value="galliderm_ABC"/>
    <property type="match status" value="1"/>
</dbReference>
<keyword evidence="2" id="KW-0813">Transport</keyword>
<dbReference type="GO" id="GO:0016887">
    <property type="term" value="F:ATP hydrolysis activity"/>
    <property type="evidence" value="ECO:0007669"/>
    <property type="project" value="InterPro"/>
</dbReference>
<organism evidence="8">
    <name type="scientific">Clostridioides difficile</name>
    <name type="common">Peptoclostridium difficile</name>
    <dbReference type="NCBI Taxonomy" id="1496"/>
    <lineage>
        <taxon>Bacteria</taxon>
        <taxon>Bacillati</taxon>
        <taxon>Bacillota</taxon>
        <taxon>Clostridia</taxon>
        <taxon>Peptostreptococcales</taxon>
        <taxon>Peptostreptococcaceae</taxon>
        <taxon>Clostridioides</taxon>
    </lineage>
</organism>
<keyword evidence="4 8" id="KW-0067">ATP-binding</keyword>
<accession>A0A069AZ93</accession>
<dbReference type="InterPro" id="IPR003593">
    <property type="entry name" value="AAA+_ATPase"/>
</dbReference>
<feature type="domain" description="ABC transporter" evidence="5">
    <location>
        <begin position="29"/>
        <end position="252"/>
    </location>
</feature>
<sequence>MLFFHVSILLVIDLRYYKKGEINMKDLILETKNLSKRYGEQMAVNNVSLQIERNSIYGLLGPNGAGKSTTLKMLVGLLRPTDGRIIFDRKPWKRESLAKIGSLIESPALYGNLTAEENLLVHTKILGIPKDKIYEVLEIVNLKNTGKKRASQFSMGMKQRLGIAIALLSDPELLILDEPTNGLDPFGIQELRELIASFPKKGITVILSSHILSEVAQVVDNIGIINGGRLLFQGMPDPNENLEEFFTDVILKGGQNR</sequence>
<evidence type="ECO:0000313" key="7">
    <source>
        <dbReference type="EMBL" id="CDS83692.1"/>
    </source>
</evidence>
<dbReference type="Pfam" id="PF00005">
    <property type="entry name" value="ABC_tran"/>
    <property type="match status" value="1"/>
</dbReference>
<name>A0A069AZ93_CLODI</name>
<evidence type="ECO:0000256" key="4">
    <source>
        <dbReference type="ARBA" id="ARBA00022840"/>
    </source>
</evidence>
<dbReference type="Proteomes" id="UP000372533">
    <property type="component" value="Unassembled WGS sequence"/>
</dbReference>
<dbReference type="Gene3D" id="3.40.50.300">
    <property type="entry name" value="P-loop containing nucleotide triphosphate hydrolases"/>
    <property type="match status" value="1"/>
</dbReference>
<dbReference type="SMART" id="SM00382">
    <property type="entry name" value="AAA"/>
    <property type="match status" value="1"/>
</dbReference>
<dbReference type="AlphaFoldDB" id="A0A069AZ93"/>
<dbReference type="CDD" id="cd03268">
    <property type="entry name" value="ABC_BcrA_bacitracin_resist"/>
    <property type="match status" value="1"/>
</dbReference>
<evidence type="ECO:0000256" key="2">
    <source>
        <dbReference type="ARBA" id="ARBA00022448"/>
    </source>
</evidence>
<comment type="similarity">
    <text evidence="1">Belongs to the ABC transporter superfamily.</text>
</comment>
<dbReference type="EMBL" id="LK932351">
    <property type="protein sequence ID" value="CDS83692.1"/>
    <property type="molecule type" value="Genomic_DNA"/>
</dbReference>
<evidence type="ECO:0000256" key="3">
    <source>
        <dbReference type="ARBA" id="ARBA00022741"/>
    </source>
</evidence>
<dbReference type="InterPro" id="IPR027417">
    <property type="entry name" value="P-loop_NTPase"/>
</dbReference>
<keyword evidence="3" id="KW-0547">Nucleotide-binding</keyword>
<evidence type="ECO:0000313" key="6">
    <source>
        <dbReference type="EMBL" id="CDS83595.1"/>
    </source>
</evidence>
<dbReference type="PANTHER" id="PTHR43335:SF4">
    <property type="entry name" value="ABC TRANSPORTER, ATP-BINDING PROTEIN"/>
    <property type="match status" value="1"/>
</dbReference>
<reference evidence="9 10" key="2">
    <citation type="submission" date="2019-04" db="EMBL/GenBank/DDBJ databases">
        <authorList>
            <consortium name="Pathogen Informatics"/>
        </authorList>
    </citation>
    <scope>NUCLEOTIDE SEQUENCE [LARGE SCALE GENOMIC DNA]</scope>
    <source>
        <strain evidence="10">tl291</strain>
        <strain evidence="9">Tl291</strain>
    </source>
</reference>
<dbReference type="EMBL" id="CAAJVP010000026">
    <property type="protein sequence ID" value="VHY21198.1"/>
    <property type="molecule type" value="Genomic_DNA"/>
</dbReference>
<evidence type="ECO:0000313" key="10">
    <source>
        <dbReference type="Proteomes" id="UP000372533"/>
    </source>
</evidence>
<dbReference type="InterPro" id="IPR003439">
    <property type="entry name" value="ABC_transporter-like_ATP-bd"/>
</dbReference>
<dbReference type="EMBL" id="LK932468">
    <property type="protein sequence ID" value="CDS83595.1"/>
    <property type="molecule type" value="Genomic_DNA"/>
</dbReference>
<evidence type="ECO:0000313" key="9">
    <source>
        <dbReference type="EMBL" id="VHY21198.1"/>
    </source>
</evidence>
<evidence type="ECO:0000313" key="8">
    <source>
        <dbReference type="EMBL" id="CDT53340.1"/>
    </source>
</evidence>
<protein>
    <submittedName>
        <fullName evidence="8">ABC-type transport system, lantibiotic/multidrug-family ATP-binding protein</fullName>
    </submittedName>
    <submittedName>
        <fullName evidence="9">Lantibiotic ABC transporter ATP-binding protein</fullName>
    </submittedName>
    <submittedName>
        <fullName evidence="7">Lantibiotic transport ATP-binding protein SrtF</fullName>
    </submittedName>
</protein>
<proteinExistence type="inferred from homology"/>
<dbReference type="GO" id="GO:0005524">
    <property type="term" value="F:ATP binding"/>
    <property type="evidence" value="ECO:0007669"/>
    <property type="project" value="UniProtKB-KW"/>
</dbReference>
<evidence type="ECO:0000259" key="5">
    <source>
        <dbReference type="PROSITE" id="PS50893"/>
    </source>
</evidence>
<evidence type="ECO:0000256" key="1">
    <source>
        <dbReference type="ARBA" id="ARBA00005417"/>
    </source>
</evidence>
<dbReference type="PANTHER" id="PTHR43335">
    <property type="entry name" value="ABC TRANSPORTER, ATP-BINDING PROTEIN"/>
    <property type="match status" value="1"/>
</dbReference>
<dbReference type="PROSITE" id="PS50893">
    <property type="entry name" value="ABC_TRANSPORTER_2"/>
    <property type="match status" value="1"/>
</dbReference>